<dbReference type="GeneID" id="126889877"/>
<reference evidence="2" key="1">
    <citation type="submission" date="2025-05" db="UniProtKB">
        <authorList>
            <consortium name="EnsemblMetazoa"/>
        </authorList>
    </citation>
    <scope>IDENTIFICATION</scope>
</reference>
<sequence>MDLRAFLCLALVVCTNASSVYEYSHSHHPKVTKSVVVQTYVHRPRPIPLATRAFAGIASQVLANYAESKVPTVGIPVGAKKIYPVEYASHSPHVVPYVTKSKSYYHSELPVSAYSSPILEKSFYGGSLGYDSHRGSLLSSHSYGGSLAHGGNHGSLLSSHSYGGSLEHGGHHYY</sequence>
<organism evidence="2 3">
    <name type="scientific">Diabrotica virgifera virgifera</name>
    <name type="common">western corn rootworm</name>
    <dbReference type="NCBI Taxonomy" id="50390"/>
    <lineage>
        <taxon>Eukaryota</taxon>
        <taxon>Metazoa</taxon>
        <taxon>Ecdysozoa</taxon>
        <taxon>Arthropoda</taxon>
        <taxon>Hexapoda</taxon>
        <taxon>Insecta</taxon>
        <taxon>Pterygota</taxon>
        <taxon>Neoptera</taxon>
        <taxon>Endopterygota</taxon>
        <taxon>Coleoptera</taxon>
        <taxon>Polyphaga</taxon>
        <taxon>Cucujiformia</taxon>
        <taxon>Chrysomeloidea</taxon>
        <taxon>Chrysomelidae</taxon>
        <taxon>Galerucinae</taxon>
        <taxon>Diabroticina</taxon>
        <taxon>Diabroticites</taxon>
        <taxon>Diabrotica</taxon>
    </lineage>
</organism>
<feature type="signal peptide" evidence="1">
    <location>
        <begin position="1"/>
        <end position="17"/>
    </location>
</feature>
<dbReference type="Proteomes" id="UP001652700">
    <property type="component" value="Unplaced"/>
</dbReference>
<feature type="chain" id="PRO_5045350121" evidence="1">
    <location>
        <begin position="18"/>
        <end position="174"/>
    </location>
</feature>
<proteinExistence type="predicted"/>
<dbReference type="RefSeq" id="XP_050514539.1">
    <property type="nucleotide sequence ID" value="XM_050658582.1"/>
</dbReference>
<dbReference type="EnsemblMetazoa" id="XM_050658582.1">
    <property type="protein sequence ID" value="XP_050514539.1"/>
    <property type="gene ID" value="LOC126889877"/>
</dbReference>
<accession>A0ABM5KWH5</accession>
<name>A0ABM5KWH5_DIAVI</name>
<keyword evidence="3" id="KW-1185">Reference proteome</keyword>
<evidence type="ECO:0000313" key="3">
    <source>
        <dbReference type="Proteomes" id="UP001652700"/>
    </source>
</evidence>
<evidence type="ECO:0000313" key="2">
    <source>
        <dbReference type="EnsemblMetazoa" id="XP_050514539.1"/>
    </source>
</evidence>
<keyword evidence="1" id="KW-0732">Signal</keyword>
<protein>
    <submittedName>
        <fullName evidence="2">Uncharacterized protein</fullName>
    </submittedName>
</protein>
<evidence type="ECO:0000256" key="1">
    <source>
        <dbReference type="SAM" id="SignalP"/>
    </source>
</evidence>